<dbReference type="GO" id="GO:0003883">
    <property type="term" value="F:CTP synthase activity"/>
    <property type="evidence" value="ECO:0007669"/>
    <property type="project" value="UniProtKB-UniRule"/>
</dbReference>
<keyword evidence="8 11" id="KW-0315">Glutamine amidotransferase</keyword>
<comment type="pathway">
    <text evidence="1 11">Pyrimidine metabolism; CTP biosynthesis via de novo pathway; CTP from UDP: step 2/2.</text>
</comment>
<dbReference type="OMA" id="EFNNAYR"/>
<keyword evidence="7 11" id="KW-0460">Magnesium</keyword>
<comment type="miscellaneous">
    <text evidence="11">CTPSs have evolved a hybrid strategy for distinguishing between UTP and CTP. The overlapping regions of the product feedback inhibitory and substrate sites recognize a common feature in both compounds, the triphosphate moiety. To differentiate isosteric substrate and product pyrimidine rings, an additional pocket far from the expected kinase/ligase catalytic site, specifically recognizes the cytosine and ribose portions of the product inhibitor.</text>
</comment>
<dbReference type="RefSeq" id="WP_002821425.1">
    <property type="nucleotide sequence ID" value="NZ_CP014324.1"/>
</dbReference>
<dbReference type="Proteomes" id="UP000181728">
    <property type="component" value="Unassembled WGS sequence"/>
</dbReference>
<comment type="similarity">
    <text evidence="2 11">Belongs to the CTP synthase family.</text>
</comment>
<feature type="region of interest" description="Amidoligase domain" evidence="11">
    <location>
        <begin position="1"/>
        <end position="272"/>
    </location>
</feature>
<evidence type="ECO:0000256" key="9">
    <source>
        <dbReference type="ARBA" id="ARBA00022975"/>
    </source>
</evidence>
<organism evidence="14 15">
    <name type="scientific">Oenococcus oeni</name>
    <name type="common">Leuconostoc oenos</name>
    <dbReference type="NCBI Taxonomy" id="1247"/>
    <lineage>
        <taxon>Bacteria</taxon>
        <taxon>Bacillati</taxon>
        <taxon>Bacillota</taxon>
        <taxon>Bacilli</taxon>
        <taxon>Lactobacillales</taxon>
        <taxon>Lactobacillaceae</taxon>
        <taxon>Oenococcus</taxon>
    </lineage>
</organism>
<comment type="function">
    <text evidence="11">Catalyzes the ATP-dependent amination of UTP to CTP with either L-glutamine or ammonia as the source of nitrogen. Regulates intracellular CTP levels through interactions with the four ribonucleotide triphosphates.</text>
</comment>
<reference evidence="14 15" key="1">
    <citation type="journal article" date="2016" name="BMC Genomics">
        <title>Consensus pan-genome assembly of the specialised wine bacterium Oenococcus oeni.</title>
        <authorList>
            <person name="Sternes P.R."/>
            <person name="Borneman A.R."/>
        </authorList>
    </citation>
    <scope>NUCLEOTIDE SEQUENCE [LARGE SCALE GENOMIC DNA]</scope>
    <source>
        <strain evidence="14 15">AWRIB661</strain>
    </source>
</reference>
<feature type="binding site" evidence="11">
    <location>
        <begin position="193"/>
        <end position="198"/>
    </location>
    <ligand>
        <name>CTP</name>
        <dbReference type="ChEBI" id="CHEBI:37563"/>
        <note>allosteric inhibitor</note>
    </ligand>
</feature>
<keyword evidence="6 11" id="KW-0067">ATP-binding</keyword>
<comment type="catalytic activity">
    <reaction evidence="11">
        <text>L-glutamine + H2O = L-glutamate + NH4(+)</text>
        <dbReference type="Rhea" id="RHEA:15889"/>
        <dbReference type="ChEBI" id="CHEBI:15377"/>
        <dbReference type="ChEBI" id="CHEBI:28938"/>
        <dbReference type="ChEBI" id="CHEBI:29985"/>
        <dbReference type="ChEBI" id="CHEBI:58359"/>
    </reaction>
</comment>
<dbReference type="UniPathway" id="UPA00159">
    <property type="reaction ID" value="UER00277"/>
</dbReference>
<comment type="caution">
    <text evidence="11">Lacks conserved residue(s) required for the propagation of feature annotation.</text>
</comment>
<dbReference type="InterPro" id="IPR017926">
    <property type="entry name" value="GATASE"/>
</dbReference>
<dbReference type="AlphaFoldDB" id="A0A6N4A4H4"/>
<keyword evidence="9 11" id="KW-0665">Pyrimidine biosynthesis</keyword>
<feature type="binding site" evidence="11">
    <location>
        <position position="59"/>
    </location>
    <ligand>
        <name>L-glutamine</name>
        <dbReference type="ChEBI" id="CHEBI:58359"/>
    </ligand>
</feature>
<dbReference type="EC" id="6.3.4.2" evidence="11"/>
<feature type="binding site" evidence="11">
    <location>
        <position position="146"/>
    </location>
    <ligand>
        <name>Mg(2+)</name>
        <dbReference type="ChEBI" id="CHEBI:18420"/>
    </ligand>
</feature>
<evidence type="ECO:0000256" key="8">
    <source>
        <dbReference type="ARBA" id="ARBA00022962"/>
    </source>
</evidence>
<feature type="binding site" evidence="11">
    <location>
        <position position="76"/>
    </location>
    <ligand>
        <name>Mg(2+)</name>
        <dbReference type="ChEBI" id="CHEBI:18420"/>
    </ligand>
</feature>
<dbReference type="HAMAP" id="MF_01227">
    <property type="entry name" value="PyrG"/>
    <property type="match status" value="1"/>
</dbReference>
<feature type="binding site" evidence="11">
    <location>
        <position position="360"/>
    </location>
    <ligand>
        <name>L-glutamine</name>
        <dbReference type="ChEBI" id="CHEBI:58359"/>
    </ligand>
</feature>
<feature type="binding site" evidence="11">
    <location>
        <begin position="193"/>
        <end position="198"/>
    </location>
    <ligand>
        <name>UTP</name>
        <dbReference type="ChEBI" id="CHEBI:46398"/>
    </ligand>
</feature>
<feature type="binding site" evidence="11">
    <location>
        <position position="229"/>
    </location>
    <ligand>
        <name>UTP</name>
        <dbReference type="ChEBI" id="CHEBI:46398"/>
    </ligand>
</feature>
<evidence type="ECO:0000256" key="11">
    <source>
        <dbReference type="HAMAP-Rule" id="MF_01227"/>
    </source>
</evidence>
<dbReference type="CDD" id="cd03113">
    <property type="entry name" value="CTPS_N"/>
    <property type="match status" value="1"/>
</dbReference>
<accession>A0A6N4A4H4</accession>
<feature type="domain" description="Glutamine amidotransferase" evidence="12">
    <location>
        <begin position="308"/>
        <end position="533"/>
    </location>
</feature>
<dbReference type="InterPro" id="IPR017456">
    <property type="entry name" value="CTP_synthase_N"/>
</dbReference>
<dbReference type="PANTHER" id="PTHR11550">
    <property type="entry name" value="CTP SYNTHASE"/>
    <property type="match status" value="1"/>
</dbReference>
<evidence type="ECO:0000256" key="10">
    <source>
        <dbReference type="ARBA" id="ARBA00047781"/>
    </source>
</evidence>
<sequence length="544" mass="60106">MTDKKQTKYIFVTGGVVSSLGKGIVAASLGRLLKSRGLAVTVQKFDPYLNPDPGTMSPYQHGETFVTQDGVETDLDLGHYERFMDINTNKYSNVTSGKIYQEVIDRERTGDYMGRTVQVIPHVTDAIKDKIFRGAKESEADVIITEIGGTIGDIESMAFIEAIRQMKKEVGSDNTFYIHVSLVPFLRAAGELKTKPTQHSVHELRGMGIQPDMIVVRSEKAITDSMKEKLSEFTDVPTEAIIQSIDSDVLYSVPLNLAAQNMDQVVLEKLGLGSQPKANLSQWGALVDRIRHLSKEIKIALVGKYTDLPDAYISVHEALKHAGYAVDSKITLKSINSEMLTDNNVAEKLAGIDGVIVPGGFGPRGIEGMISAIKYARENNIPFFGVCLGMQMASVEFARDAVGMSNANSTEMNPDTPYPVVGLMDSQKKITKIGGTMRLGSYPAILKAGTKTAEAYNNVSEISERHRHRYEFNNDYREQFEKAGMVFAGTSPDNSLVEIIEYPQNDFFIAVQYHPEFLSRPDRPEGLYAAFIQAALAYEEKLKD</sequence>
<comment type="caution">
    <text evidence="14">The sequence shown here is derived from an EMBL/GenBank/DDBJ whole genome shotgun (WGS) entry which is preliminary data.</text>
</comment>
<feature type="binding site" evidence="11">
    <location>
        <begin position="153"/>
        <end position="155"/>
    </location>
    <ligand>
        <name>CTP</name>
        <dbReference type="ChEBI" id="CHEBI:37563"/>
        <note>allosteric inhibitor</note>
    </ligand>
</feature>
<evidence type="ECO:0000256" key="2">
    <source>
        <dbReference type="ARBA" id="ARBA00007533"/>
    </source>
</evidence>
<dbReference type="PROSITE" id="PS51273">
    <property type="entry name" value="GATASE_TYPE_1"/>
    <property type="match status" value="1"/>
</dbReference>
<dbReference type="InterPro" id="IPR027417">
    <property type="entry name" value="P-loop_NTPase"/>
</dbReference>
<feature type="active site" evidence="11">
    <location>
        <position position="516"/>
    </location>
</feature>
<evidence type="ECO:0000313" key="14">
    <source>
        <dbReference type="EMBL" id="OIM20428.1"/>
    </source>
</evidence>
<dbReference type="GO" id="GO:0042802">
    <property type="term" value="F:identical protein binding"/>
    <property type="evidence" value="ECO:0007669"/>
    <property type="project" value="TreeGrafter"/>
</dbReference>
<evidence type="ECO:0000256" key="4">
    <source>
        <dbReference type="ARBA" id="ARBA00022723"/>
    </source>
</evidence>
<dbReference type="FunFam" id="3.40.50.880:FF:000002">
    <property type="entry name" value="CTP synthase"/>
    <property type="match status" value="1"/>
</dbReference>
<dbReference type="GO" id="GO:0019856">
    <property type="term" value="P:pyrimidine nucleobase biosynthetic process"/>
    <property type="evidence" value="ECO:0007669"/>
    <property type="project" value="TreeGrafter"/>
</dbReference>
<dbReference type="InterPro" id="IPR029062">
    <property type="entry name" value="Class_I_gatase-like"/>
</dbReference>
<feature type="active site" description="Nucleophile; for glutamine hydrolysis" evidence="11">
    <location>
        <position position="387"/>
    </location>
</feature>
<evidence type="ECO:0000259" key="12">
    <source>
        <dbReference type="Pfam" id="PF00117"/>
    </source>
</evidence>
<dbReference type="SUPFAM" id="SSF52317">
    <property type="entry name" value="Class I glutamine amidotransferase-like"/>
    <property type="match status" value="1"/>
</dbReference>
<dbReference type="CDD" id="cd01746">
    <property type="entry name" value="GATase1_CTP_Synthase"/>
    <property type="match status" value="1"/>
</dbReference>
<comment type="subunit">
    <text evidence="11">Homotetramer.</text>
</comment>
<feature type="binding site" evidence="11">
    <location>
        <position position="18"/>
    </location>
    <ligand>
        <name>UTP</name>
        <dbReference type="ChEBI" id="CHEBI:46398"/>
    </ligand>
</feature>
<evidence type="ECO:0000256" key="1">
    <source>
        <dbReference type="ARBA" id="ARBA00005171"/>
    </source>
</evidence>
<dbReference type="SUPFAM" id="SSF52540">
    <property type="entry name" value="P-loop containing nucleoside triphosphate hydrolases"/>
    <property type="match status" value="1"/>
</dbReference>
<feature type="binding site" evidence="11">
    <location>
        <position position="229"/>
    </location>
    <ligand>
        <name>CTP</name>
        <dbReference type="ChEBI" id="CHEBI:37563"/>
        <note>allosteric inhibitor</note>
    </ligand>
</feature>
<gene>
    <name evidence="11" type="primary">pyrG</name>
    <name evidence="14" type="ORF">ATX59_08875</name>
</gene>
<evidence type="ECO:0000259" key="13">
    <source>
        <dbReference type="Pfam" id="PF06418"/>
    </source>
</evidence>
<proteinExistence type="inferred from homology"/>
<dbReference type="Pfam" id="PF00117">
    <property type="entry name" value="GATase"/>
    <property type="match status" value="1"/>
</dbReference>
<keyword evidence="4 11" id="KW-0479">Metal-binding</keyword>
<keyword evidence="5 11" id="KW-0547">Nucleotide-binding</keyword>
<evidence type="ECO:0000256" key="5">
    <source>
        <dbReference type="ARBA" id="ARBA00022741"/>
    </source>
</evidence>
<dbReference type="GO" id="GO:0005829">
    <property type="term" value="C:cytosol"/>
    <property type="evidence" value="ECO:0007669"/>
    <property type="project" value="TreeGrafter"/>
</dbReference>
<feature type="binding site" evidence="11">
    <location>
        <position position="411"/>
    </location>
    <ligand>
        <name>L-glutamine</name>
        <dbReference type="ChEBI" id="CHEBI:58359"/>
    </ligand>
</feature>
<protein>
    <recommendedName>
        <fullName evidence="11">CTP synthase</fullName>
        <ecNumber evidence="11">6.3.4.2</ecNumber>
    </recommendedName>
    <alternativeName>
        <fullName evidence="11">Cytidine 5'-triphosphate synthase</fullName>
    </alternativeName>
    <alternativeName>
        <fullName evidence="11">Cytidine triphosphate synthetase</fullName>
        <shortName evidence="11">CTP synthetase</shortName>
        <shortName evidence="11">CTPS</shortName>
    </alternativeName>
    <alternativeName>
        <fullName evidence="11">UTP--ammonia ligase</fullName>
    </alternativeName>
</protein>
<dbReference type="Gene3D" id="3.40.50.300">
    <property type="entry name" value="P-loop containing nucleotide triphosphate hydrolases"/>
    <property type="match status" value="1"/>
</dbReference>
<feature type="binding site" evidence="11">
    <location>
        <position position="76"/>
    </location>
    <ligand>
        <name>ATP</name>
        <dbReference type="ChEBI" id="CHEBI:30616"/>
    </ligand>
</feature>
<dbReference type="InterPro" id="IPR004468">
    <property type="entry name" value="CTP_synthase"/>
</dbReference>
<keyword evidence="3 11" id="KW-0436">Ligase</keyword>
<comment type="catalytic activity">
    <reaction evidence="10 11">
        <text>UTP + L-glutamine + ATP + H2O = CTP + L-glutamate + ADP + phosphate + 2 H(+)</text>
        <dbReference type="Rhea" id="RHEA:26426"/>
        <dbReference type="ChEBI" id="CHEBI:15377"/>
        <dbReference type="ChEBI" id="CHEBI:15378"/>
        <dbReference type="ChEBI" id="CHEBI:29985"/>
        <dbReference type="ChEBI" id="CHEBI:30616"/>
        <dbReference type="ChEBI" id="CHEBI:37563"/>
        <dbReference type="ChEBI" id="CHEBI:43474"/>
        <dbReference type="ChEBI" id="CHEBI:46398"/>
        <dbReference type="ChEBI" id="CHEBI:58359"/>
        <dbReference type="ChEBI" id="CHEBI:456216"/>
        <dbReference type="EC" id="6.3.4.2"/>
    </reaction>
</comment>
<dbReference type="NCBIfam" id="TIGR00337">
    <property type="entry name" value="PyrG"/>
    <property type="match status" value="1"/>
</dbReference>
<dbReference type="FunFam" id="3.40.50.300:FF:000009">
    <property type="entry name" value="CTP synthase"/>
    <property type="match status" value="1"/>
</dbReference>
<feature type="binding site" evidence="11">
    <location>
        <begin position="19"/>
        <end position="24"/>
    </location>
    <ligand>
        <name>ATP</name>
        <dbReference type="ChEBI" id="CHEBI:30616"/>
    </ligand>
</feature>
<dbReference type="EMBL" id="MLOK01000058">
    <property type="protein sequence ID" value="OIM20428.1"/>
    <property type="molecule type" value="Genomic_DNA"/>
</dbReference>
<feature type="domain" description="CTP synthase N-terminal" evidence="13">
    <location>
        <begin position="8"/>
        <end position="272"/>
    </location>
</feature>
<evidence type="ECO:0000256" key="7">
    <source>
        <dbReference type="ARBA" id="ARBA00022842"/>
    </source>
</evidence>
<dbReference type="InterPro" id="IPR033828">
    <property type="entry name" value="GATase1_CTP_Synthase"/>
</dbReference>
<dbReference type="PANTHER" id="PTHR11550:SF0">
    <property type="entry name" value="CTP SYNTHASE-RELATED"/>
    <property type="match status" value="1"/>
</dbReference>
<evidence type="ECO:0000256" key="3">
    <source>
        <dbReference type="ARBA" id="ARBA00022598"/>
    </source>
</evidence>
<name>A0A6N4A4H4_OENOE</name>
<dbReference type="NCBIfam" id="NF003792">
    <property type="entry name" value="PRK05380.1"/>
    <property type="match status" value="1"/>
</dbReference>
<comment type="activity regulation">
    <text evidence="11">Allosterically activated by GTP, when glutamine is the substrate; GTP has no effect on the reaction when ammonia is the substrate. The allosteric effector GTP functions by stabilizing the protein conformation that binds the tetrahedral intermediate(s) formed during glutamine hydrolysis. Inhibited by the product CTP, via allosteric rather than competitive inhibition.</text>
</comment>
<dbReference type="Gene3D" id="3.40.50.880">
    <property type="match status" value="1"/>
</dbReference>
<evidence type="ECO:0000313" key="15">
    <source>
        <dbReference type="Proteomes" id="UP000181728"/>
    </source>
</evidence>
<dbReference type="GO" id="GO:0046872">
    <property type="term" value="F:metal ion binding"/>
    <property type="evidence" value="ECO:0007669"/>
    <property type="project" value="UniProtKB-KW"/>
</dbReference>
<dbReference type="GO" id="GO:0044210">
    <property type="term" value="P:'de novo' CTP biosynthetic process"/>
    <property type="evidence" value="ECO:0007669"/>
    <property type="project" value="UniProtKB-UniRule"/>
</dbReference>
<feature type="binding site" evidence="11">
    <location>
        <begin position="388"/>
        <end position="391"/>
    </location>
    <ligand>
        <name>L-glutamine</name>
        <dbReference type="ChEBI" id="CHEBI:58359"/>
    </ligand>
</feature>
<evidence type="ECO:0000256" key="6">
    <source>
        <dbReference type="ARBA" id="ARBA00022840"/>
    </source>
</evidence>
<comment type="catalytic activity">
    <reaction evidence="11">
        <text>UTP + NH4(+) + ATP = CTP + ADP + phosphate + 2 H(+)</text>
        <dbReference type="Rhea" id="RHEA:16597"/>
        <dbReference type="ChEBI" id="CHEBI:15378"/>
        <dbReference type="ChEBI" id="CHEBI:28938"/>
        <dbReference type="ChEBI" id="CHEBI:30616"/>
        <dbReference type="ChEBI" id="CHEBI:37563"/>
        <dbReference type="ChEBI" id="CHEBI:43474"/>
        <dbReference type="ChEBI" id="CHEBI:46398"/>
        <dbReference type="ChEBI" id="CHEBI:456216"/>
    </reaction>
</comment>
<dbReference type="GO" id="GO:0005524">
    <property type="term" value="F:ATP binding"/>
    <property type="evidence" value="ECO:0007669"/>
    <property type="project" value="UniProtKB-KW"/>
</dbReference>
<feature type="binding site" evidence="11">
    <location>
        <position position="18"/>
    </location>
    <ligand>
        <name>CTP</name>
        <dbReference type="ChEBI" id="CHEBI:37563"/>
        <note>allosteric inhibitor</note>
    </ligand>
</feature>
<dbReference type="Pfam" id="PF06418">
    <property type="entry name" value="CTP_synth_N"/>
    <property type="match status" value="1"/>
</dbReference>
<dbReference type="GO" id="GO:0097268">
    <property type="term" value="C:cytoophidium"/>
    <property type="evidence" value="ECO:0007669"/>
    <property type="project" value="UniProtKB-ARBA"/>
</dbReference>
<feature type="active site" evidence="11">
    <location>
        <position position="514"/>
    </location>
</feature>
<feature type="binding site" evidence="11">
    <location>
        <position position="469"/>
    </location>
    <ligand>
        <name>L-glutamine</name>
        <dbReference type="ChEBI" id="CHEBI:58359"/>
    </ligand>
</feature>